<dbReference type="InterPro" id="IPR015424">
    <property type="entry name" value="PyrdxlP-dep_Trfase"/>
</dbReference>
<evidence type="ECO:0000313" key="8">
    <source>
        <dbReference type="EMBL" id="SER07303.1"/>
    </source>
</evidence>
<evidence type="ECO:0000259" key="7">
    <source>
        <dbReference type="Pfam" id="PF00155"/>
    </source>
</evidence>
<accession>A0A1H9L8H7</accession>
<sequence length="410" mass="43070">MSITTTPTAAATTARTGRVPALSARIGAVRSSVIRDLLALTERPQVISFAGGLPAPELFDLEGARASFDAVLRAGGRRSLQYSTTEGDRRLRAGIAQRYTARGLATEADDILVTTGSQQGLSLLSTVLVDPGDVVLVESPSYLAALQCFALAGARLVAVPSDERGIDTDALAALAERLRPKLLYVVPTFQNPTGRSLSAQNRRAVAAAAEQHGFRVLEDDPYTELRYSGEPLPTIASLAAPGQVVSTGSFSKILAPGLRLGWVRSDPALRAGLVVAKQAADLHTSTVDQAAAAHYLEAGRLDAAIARSRGAYRLRRDALMAGLASALPPGSTWNAPDGGMFVWASLPHGWDTTRLLAVALQHDVAFVPGASFFPSDPPPNAMRLSFTTYEPDRILEGTDRLAAAVAAAAG</sequence>
<gene>
    <name evidence="8" type="ORF">SAMN05421756_108192</name>
</gene>
<dbReference type="CDD" id="cd00609">
    <property type="entry name" value="AAT_like"/>
    <property type="match status" value="1"/>
</dbReference>
<dbReference type="InterPro" id="IPR004839">
    <property type="entry name" value="Aminotransferase_I/II_large"/>
</dbReference>
<dbReference type="InterPro" id="IPR050859">
    <property type="entry name" value="Class-I_PLP-dep_aminotransf"/>
</dbReference>
<dbReference type="RefSeq" id="WP_232506473.1">
    <property type="nucleotide sequence ID" value="NZ_FOFA01000008.1"/>
</dbReference>
<keyword evidence="6" id="KW-0663">Pyridoxal phosphate</keyword>
<proteinExistence type="inferred from homology"/>
<dbReference type="GO" id="GO:0008483">
    <property type="term" value="F:transaminase activity"/>
    <property type="evidence" value="ECO:0007669"/>
    <property type="project" value="UniProtKB-KW"/>
</dbReference>
<evidence type="ECO:0000256" key="2">
    <source>
        <dbReference type="ARBA" id="ARBA00007441"/>
    </source>
</evidence>
<reference evidence="9" key="1">
    <citation type="submission" date="2016-10" db="EMBL/GenBank/DDBJ databases">
        <authorList>
            <person name="Varghese N."/>
            <person name="Submissions S."/>
        </authorList>
    </citation>
    <scope>NUCLEOTIDE SEQUENCE [LARGE SCALE GENOMIC DNA]</scope>
    <source>
        <strain evidence="9">CGMCC 4.6856</strain>
    </source>
</reference>
<keyword evidence="5" id="KW-0808">Transferase</keyword>
<dbReference type="AlphaFoldDB" id="A0A1H9L8H7"/>
<dbReference type="PANTHER" id="PTHR42790">
    <property type="entry name" value="AMINOTRANSFERASE"/>
    <property type="match status" value="1"/>
</dbReference>
<dbReference type="SUPFAM" id="SSF53383">
    <property type="entry name" value="PLP-dependent transferases"/>
    <property type="match status" value="1"/>
</dbReference>
<feature type="domain" description="Aminotransferase class I/classII large" evidence="7">
    <location>
        <begin position="76"/>
        <end position="390"/>
    </location>
</feature>
<keyword evidence="4" id="KW-0032">Aminotransferase</keyword>
<evidence type="ECO:0000313" key="9">
    <source>
        <dbReference type="Proteomes" id="UP000198504"/>
    </source>
</evidence>
<dbReference type="InterPro" id="IPR015421">
    <property type="entry name" value="PyrdxlP-dep_Trfase_major"/>
</dbReference>
<dbReference type="Pfam" id="PF00155">
    <property type="entry name" value="Aminotran_1_2"/>
    <property type="match status" value="1"/>
</dbReference>
<name>A0A1H9L8H7_9ACTN</name>
<dbReference type="PANTHER" id="PTHR42790:SF19">
    <property type="entry name" value="KYNURENINE_ALPHA-AMINOADIPATE AMINOTRANSFERASE, MITOCHONDRIAL"/>
    <property type="match status" value="1"/>
</dbReference>
<dbReference type="Gene3D" id="3.40.640.10">
    <property type="entry name" value="Type I PLP-dependent aspartate aminotransferase-like (Major domain)"/>
    <property type="match status" value="1"/>
</dbReference>
<comment type="similarity">
    <text evidence="2">Belongs to the class-I pyridoxal-phosphate-dependent aminotransferase family.</text>
</comment>
<organism evidence="8 9">
    <name type="scientific">Microlunatus flavus</name>
    <dbReference type="NCBI Taxonomy" id="1036181"/>
    <lineage>
        <taxon>Bacteria</taxon>
        <taxon>Bacillati</taxon>
        <taxon>Actinomycetota</taxon>
        <taxon>Actinomycetes</taxon>
        <taxon>Propionibacteriales</taxon>
        <taxon>Propionibacteriaceae</taxon>
        <taxon>Microlunatus</taxon>
    </lineage>
</organism>
<dbReference type="GO" id="GO:1901605">
    <property type="term" value="P:alpha-amino acid metabolic process"/>
    <property type="evidence" value="ECO:0007669"/>
    <property type="project" value="TreeGrafter"/>
</dbReference>
<evidence type="ECO:0000256" key="5">
    <source>
        <dbReference type="ARBA" id="ARBA00022679"/>
    </source>
</evidence>
<evidence type="ECO:0000256" key="3">
    <source>
        <dbReference type="ARBA" id="ARBA00011738"/>
    </source>
</evidence>
<comment type="subunit">
    <text evidence="3">Homodimer.</text>
</comment>
<protein>
    <submittedName>
        <fullName evidence="8">2-aminoadipate transaminase</fullName>
    </submittedName>
</protein>
<dbReference type="STRING" id="1036181.SAMN05421756_108192"/>
<dbReference type="FunFam" id="3.40.640.10:FF:000053">
    <property type="entry name" value="Aminotransferase, class I"/>
    <property type="match status" value="1"/>
</dbReference>
<evidence type="ECO:0000256" key="4">
    <source>
        <dbReference type="ARBA" id="ARBA00022576"/>
    </source>
</evidence>
<dbReference type="GO" id="GO:0030170">
    <property type="term" value="F:pyridoxal phosphate binding"/>
    <property type="evidence" value="ECO:0007669"/>
    <property type="project" value="InterPro"/>
</dbReference>
<evidence type="ECO:0000256" key="1">
    <source>
        <dbReference type="ARBA" id="ARBA00001933"/>
    </source>
</evidence>
<dbReference type="InterPro" id="IPR015422">
    <property type="entry name" value="PyrdxlP-dep_Trfase_small"/>
</dbReference>
<dbReference type="Proteomes" id="UP000198504">
    <property type="component" value="Unassembled WGS sequence"/>
</dbReference>
<dbReference type="Gene3D" id="3.90.1150.10">
    <property type="entry name" value="Aspartate Aminotransferase, domain 1"/>
    <property type="match status" value="1"/>
</dbReference>
<dbReference type="EMBL" id="FOFA01000008">
    <property type="protein sequence ID" value="SER07303.1"/>
    <property type="molecule type" value="Genomic_DNA"/>
</dbReference>
<keyword evidence="9" id="KW-1185">Reference proteome</keyword>
<evidence type="ECO:0000256" key="6">
    <source>
        <dbReference type="ARBA" id="ARBA00022898"/>
    </source>
</evidence>
<comment type="cofactor">
    <cofactor evidence="1">
        <name>pyridoxal 5'-phosphate</name>
        <dbReference type="ChEBI" id="CHEBI:597326"/>
    </cofactor>
</comment>